<feature type="compositionally biased region" description="Pro residues" evidence="1">
    <location>
        <begin position="13"/>
        <end position="24"/>
    </location>
</feature>
<name>A0AAP0RCW9_LIQFO</name>
<evidence type="ECO:0000313" key="3">
    <source>
        <dbReference type="EMBL" id="KAK9275472.1"/>
    </source>
</evidence>
<dbReference type="PANTHER" id="PTHR32378">
    <property type="entry name" value="GUANINE NUCLEOTIDE-BINDING PROTEIN SUBUNIT GAMMA 3"/>
    <property type="match status" value="1"/>
</dbReference>
<dbReference type="Proteomes" id="UP001415857">
    <property type="component" value="Unassembled WGS sequence"/>
</dbReference>
<proteinExistence type="predicted"/>
<organism evidence="3 4">
    <name type="scientific">Liquidambar formosana</name>
    <name type="common">Formosan gum</name>
    <dbReference type="NCBI Taxonomy" id="63359"/>
    <lineage>
        <taxon>Eukaryota</taxon>
        <taxon>Viridiplantae</taxon>
        <taxon>Streptophyta</taxon>
        <taxon>Embryophyta</taxon>
        <taxon>Tracheophyta</taxon>
        <taxon>Spermatophyta</taxon>
        <taxon>Magnoliopsida</taxon>
        <taxon>eudicotyledons</taxon>
        <taxon>Gunneridae</taxon>
        <taxon>Pentapetalae</taxon>
        <taxon>Saxifragales</taxon>
        <taxon>Altingiaceae</taxon>
        <taxon>Liquidambar</taxon>
    </lineage>
</organism>
<evidence type="ECO:0000256" key="1">
    <source>
        <dbReference type="SAM" id="MobiDB-lite"/>
    </source>
</evidence>
<evidence type="ECO:0000256" key="2">
    <source>
        <dbReference type="SAM" id="Phobius"/>
    </source>
</evidence>
<gene>
    <name evidence="3" type="ORF">L1049_022739</name>
</gene>
<dbReference type="EMBL" id="JBBPBK010000011">
    <property type="protein sequence ID" value="KAK9275472.1"/>
    <property type="molecule type" value="Genomic_DNA"/>
</dbReference>
<dbReference type="AlphaFoldDB" id="A0AAP0RCW9"/>
<keyword evidence="2" id="KW-1133">Transmembrane helix</keyword>
<sequence>MAVASGGSSSVPSLPPPCPKSPPEYPDLYGKRREMAKVMMLEREIGFLEVGYTLVEIGRVVGHVASGSGSVKDPVSTSHGFAVVGAHFILKCRGAVTAIAVTAICVIAICVTAIAVIAICVTAIYAAAIHVSAVHCQSGNVAVGPARIALRRLHAAGEVAFFNVLHAPVALAADGNALGLNAQSSSTTGMQDVGILSLDSLN</sequence>
<dbReference type="PANTHER" id="PTHR32378:SF10">
    <property type="entry name" value="GUANINE NUCLEOTIDE-BINDING PROTEIN SUBUNIT GAMMA 3"/>
    <property type="match status" value="1"/>
</dbReference>
<protein>
    <submittedName>
        <fullName evidence="3">Uncharacterized protein</fullName>
    </submittedName>
</protein>
<accession>A0AAP0RCW9</accession>
<keyword evidence="2" id="KW-0472">Membrane</keyword>
<feature type="transmembrane region" description="Helical" evidence="2">
    <location>
        <begin position="95"/>
        <end position="128"/>
    </location>
</feature>
<evidence type="ECO:0000313" key="4">
    <source>
        <dbReference type="Proteomes" id="UP001415857"/>
    </source>
</evidence>
<dbReference type="InterPro" id="IPR055305">
    <property type="entry name" value="GG3-like"/>
</dbReference>
<keyword evidence="2" id="KW-0812">Transmembrane</keyword>
<reference evidence="3 4" key="1">
    <citation type="journal article" date="2024" name="Plant J.">
        <title>Genome sequences and population genomics reveal climatic adaptation and genomic divergence between two closely related sweetgum species.</title>
        <authorList>
            <person name="Xu W.Q."/>
            <person name="Ren C.Q."/>
            <person name="Zhang X.Y."/>
            <person name="Comes H.P."/>
            <person name="Liu X.H."/>
            <person name="Li Y.G."/>
            <person name="Kettle C.J."/>
            <person name="Jalonen R."/>
            <person name="Gaisberger H."/>
            <person name="Ma Y.Z."/>
            <person name="Qiu Y.X."/>
        </authorList>
    </citation>
    <scope>NUCLEOTIDE SEQUENCE [LARGE SCALE GENOMIC DNA]</scope>
    <source>
        <strain evidence="3">Hangzhou</strain>
    </source>
</reference>
<feature type="region of interest" description="Disordered" evidence="1">
    <location>
        <begin position="1"/>
        <end position="24"/>
    </location>
</feature>
<keyword evidence="4" id="KW-1185">Reference proteome</keyword>
<comment type="caution">
    <text evidence="3">The sequence shown here is derived from an EMBL/GenBank/DDBJ whole genome shotgun (WGS) entry which is preliminary data.</text>
</comment>